<dbReference type="EMBL" id="PVNG01000037">
    <property type="protein sequence ID" value="PRX50743.1"/>
    <property type="molecule type" value="Genomic_DNA"/>
</dbReference>
<dbReference type="AlphaFoldDB" id="A0A2T0M1W5"/>
<proteinExistence type="predicted"/>
<name>A0A2T0M1W5_9ACTN</name>
<organism evidence="2 3">
    <name type="scientific">Nonomuraea fuscirosea</name>
    <dbReference type="NCBI Taxonomy" id="1291556"/>
    <lineage>
        <taxon>Bacteria</taxon>
        <taxon>Bacillati</taxon>
        <taxon>Actinomycetota</taxon>
        <taxon>Actinomycetes</taxon>
        <taxon>Streptosporangiales</taxon>
        <taxon>Streptosporangiaceae</taxon>
        <taxon>Nonomuraea</taxon>
    </lineage>
</organism>
<evidence type="ECO:0000256" key="1">
    <source>
        <dbReference type="SAM" id="MobiDB-lite"/>
    </source>
</evidence>
<evidence type="ECO:0000313" key="2">
    <source>
        <dbReference type="EMBL" id="PRX50743.1"/>
    </source>
</evidence>
<gene>
    <name evidence="2" type="ORF">B0I32_13730</name>
</gene>
<comment type="caution">
    <text evidence="2">The sequence shown here is derived from an EMBL/GenBank/DDBJ whole genome shotgun (WGS) entry which is preliminary data.</text>
</comment>
<sequence length="232" mass="25337">MTPLPRARQLHSCSILIMHSQSTTHSAWSRRACPGPGFSNSRRFSMTSPGLRDLMLGELLADLCGPFLARDSLFPSLHTLVLAQGAVVDLRPRLARPRRAGFRAGRARPRGRGGWRRDQERKRPGSRRRHRCWGTGGGRSGGDRAGEPDPLPGSARRFRCGHKCRGGHGARHKGENTCRPGTHKSGLPPAILPICHLNFSCDGAAKITKRVGRNQRGADRGCDIASRAAVRP</sequence>
<protein>
    <submittedName>
        <fullName evidence="2">Uncharacterized protein</fullName>
    </submittedName>
</protein>
<dbReference type="Proteomes" id="UP000238312">
    <property type="component" value="Unassembled WGS sequence"/>
</dbReference>
<reference evidence="2 3" key="1">
    <citation type="submission" date="2018-03" db="EMBL/GenBank/DDBJ databases">
        <title>Genomic Encyclopedia of Type Strains, Phase III (KMG-III): the genomes of soil and plant-associated and newly described type strains.</title>
        <authorList>
            <person name="Whitman W."/>
        </authorList>
    </citation>
    <scope>NUCLEOTIDE SEQUENCE [LARGE SCALE GENOMIC DNA]</scope>
    <source>
        <strain evidence="2 3">CGMCC 4.7104</strain>
    </source>
</reference>
<keyword evidence="3" id="KW-1185">Reference proteome</keyword>
<evidence type="ECO:0000313" key="3">
    <source>
        <dbReference type="Proteomes" id="UP000238312"/>
    </source>
</evidence>
<feature type="region of interest" description="Disordered" evidence="1">
    <location>
        <begin position="99"/>
        <end position="156"/>
    </location>
</feature>
<feature type="compositionally biased region" description="Basic residues" evidence="1">
    <location>
        <begin position="99"/>
        <end position="114"/>
    </location>
</feature>
<accession>A0A2T0M1W5</accession>